<dbReference type="SUPFAM" id="SSF48452">
    <property type="entry name" value="TPR-like"/>
    <property type="match status" value="1"/>
</dbReference>
<feature type="region of interest" description="Disordered" evidence="8">
    <location>
        <begin position="619"/>
        <end position="674"/>
    </location>
</feature>
<dbReference type="OrthoDB" id="360390at2759"/>
<keyword evidence="6" id="KW-0539">Nucleus</keyword>
<keyword evidence="3" id="KW-0677">Repeat</keyword>
<dbReference type="GO" id="GO:0005634">
    <property type="term" value="C:nucleus"/>
    <property type="evidence" value="ECO:0007669"/>
    <property type="project" value="UniProtKB-SubCell"/>
</dbReference>
<evidence type="ECO:0000256" key="8">
    <source>
        <dbReference type="SAM" id="MobiDB-lite"/>
    </source>
</evidence>
<evidence type="ECO:0000256" key="1">
    <source>
        <dbReference type="ARBA" id="ARBA00004123"/>
    </source>
</evidence>
<evidence type="ECO:0000259" key="9">
    <source>
        <dbReference type="PROSITE" id="PS50102"/>
    </source>
</evidence>
<dbReference type="OMA" id="LWARYIL"/>
<dbReference type="Pfam" id="PF05391">
    <property type="entry name" value="Lsm_interact"/>
    <property type="match status" value="1"/>
</dbReference>
<keyword evidence="11" id="KW-1185">Reference proteome</keyword>
<feature type="compositionally biased region" description="Basic and acidic residues" evidence="8">
    <location>
        <begin position="651"/>
        <end position="674"/>
    </location>
</feature>
<evidence type="ECO:0000256" key="7">
    <source>
        <dbReference type="PROSITE-ProRule" id="PRU00176"/>
    </source>
</evidence>
<evidence type="ECO:0000256" key="6">
    <source>
        <dbReference type="ARBA" id="ARBA00023242"/>
    </source>
</evidence>
<evidence type="ECO:0000313" key="11">
    <source>
        <dbReference type="Proteomes" id="UP000037069"/>
    </source>
</evidence>
<dbReference type="InterPro" id="IPR008669">
    <property type="entry name" value="LSM_interact"/>
</dbReference>
<dbReference type="Pfam" id="PF00076">
    <property type="entry name" value="RRM_1"/>
    <property type="match status" value="2"/>
</dbReference>
<keyword evidence="2" id="KW-0507">mRNA processing</keyword>
<dbReference type="Proteomes" id="UP000037069">
    <property type="component" value="Unassembled WGS sequence"/>
</dbReference>
<dbReference type="PANTHER" id="PTHR17204:SF25">
    <property type="entry name" value="RRM DOMAIN-CONTAINING PROTEIN"/>
    <property type="match status" value="1"/>
</dbReference>
<dbReference type="Pfam" id="PF23240">
    <property type="entry name" value="HAT_PRP39_N"/>
    <property type="match status" value="1"/>
</dbReference>
<proteinExistence type="predicted"/>
<feature type="compositionally biased region" description="Acidic residues" evidence="8">
    <location>
        <begin position="10"/>
        <end position="19"/>
    </location>
</feature>
<evidence type="ECO:0000256" key="4">
    <source>
        <dbReference type="ARBA" id="ARBA00022884"/>
    </source>
</evidence>
<dbReference type="InterPro" id="IPR012677">
    <property type="entry name" value="Nucleotide-bd_a/b_plait_sf"/>
</dbReference>
<feature type="domain" description="RRM" evidence="9">
    <location>
        <begin position="684"/>
        <end position="759"/>
    </location>
</feature>
<dbReference type="SMART" id="SM00386">
    <property type="entry name" value="HAT"/>
    <property type="match status" value="5"/>
</dbReference>
<dbReference type="PANTHER" id="PTHR17204">
    <property type="entry name" value="PRE-MRNA PROCESSING PROTEIN PRP39-RELATED"/>
    <property type="match status" value="1"/>
</dbReference>
<dbReference type="EMBL" id="JRES01000984">
    <property type="protein sequence ID" value="KNC26445.1"/>
    <property type="molecule type" value="Genomic_DNA"/>
</dbReference>
<feature type="region of interest" description="Disordered" evidence="8">
    <location>
        <begin position="91"/>
        <end position="111"/>
    </location>
</feature>
<feature type="compositionally biased region" description="Polar residues" evidence="8">
    <location>
        <begin position="619"/>
        <end position="630"/>
    </location>
</feature>
<dbReference type="InterPro" id="IPR003107">
    <property type="entry name" value="HAT"/>
</dbReference>
<feature type="compositionally biased region" description="Acidic residues" evidence="8">
    <location>
        <begin position="97"/>
        <end position="111"/>
    </location>
</feature>
<dbReference type="STRING" id="7375.A0A0L0C297"/>
<dbReference type="AlphaFoldDB" id="A0A0L0C297"/>
<dbReference type="GO" id="GO:0006397">
    <property type="term" value="P:mRNA processing"/>
    <property type="evidence" value="ECO:0007669"/>
    <property type="project" value="UniProtKB-KW"/>
</dbReference>
<feature type="region of interest" description="Disordered" evidence="8">
    <location>
        <begin position="897"/>
        <end position="926"/>
    </location>
</feature>
<evidence type="ECO:0000256" key="5">
    <source>
        <dbReference type="ARBA" id="ARBA00023187"/>
    </source>
</evidence>
<feature type="compositionally biased region" description="Basic and acidic residues" evidence="8">
    <location>
        <begin position="916"/>
        <end position="926"/>
    </location>
</feature>
<accession>A0A0L0C297</accession>
<dbReference type="GO" id="GO:0003723">
    <property type="term" value="F:RNA binding"/>
    <property type="evidence" value="ECO:0007669"/>
    <property type="project" value="UniProtKB-UniRule"/>
</dbReference>
<dbReference type="Gene3D" id="1.25.40.10">
    <property type="entry name" value="Tetratricopeptide repeat domain"/>
    <property type="match status" value="1"/>
</dbReference>
<dbReference type="SMART" id="SM00360">
    <property type="entry name" value="RRM"/>
    <property type="match status" value="2"/>
</dbReference>
<feature type="domain" description="RRM" evidence="9">
    <location>
        <begin position="776"/>
        <end position="853"/>
    </location>
</feature>
<reference evidence="10 11" key="1">
    <citation type="journal article" date="2015" name="Nat. Commun.">
        <title>Lucilia cuprina genome unlocks parasitic fly biology to underpin future interventions.</title>
        <authorList>
            <person name="Anstead C.A."/>
            <person name="Korhonen P.K."/>
            <person name="Young N.D."/>
            <person name="Hall R.S."/>
            <person name="Jex A.R."/>
            <person name="Murali S.C."/>
            <person name="Hughes D.S."/>
            <person name="Lee S.F."/>
            <person name="Perry T."/>
            <person name="Stroehlein A.J."/>
            <person name="Ansell B.R."/>
            <person name="Breugelmans B."/>
            <person name="Hofmann A."/>
            <person name="Qu J."/>
            <person name="Dugan S."/>
            <person name="Lee S.L."/>
            <person name="Chao H."/>
            <person name="Dinh H."/>
            <person name="Han Y."/>
            <person name="Doddapaneni H.V."/>
            <person name="Worley K.C."/>
            <person name="Muzny D.M."/>
            <person name="Ioannidis P."/>
            <person name="Waterhouse R.M."/>
            <person name="Zdobnov E.M."/>
            <person name="James P.J."/>
            <person name="Bagnall N.H."/>
            <person name="Kotze A.C."/>
            <person name="Gibbs R.A."/>
            <person name="Richards S."/>
            <person name="Batterham P."/>
            <person name="Gasser R.B."/>
        </authorList>
    </citation>
    <scope>NUCLEOTIDE SEQUENCE [LARGE SCALE GENOMIC DNA]</scope>
    <source>
        <strain evidence="10 11">LS</strain>
        <tissue evidence="10">Full body</tissue>
    </source>
</reference>
<dbReference type="InterPro" id="IPR035979">
    <property type="entry name" value="RBD_domain_sf"/>
</dbReference>
<dbReference type="InterPro" id="IPR011990">
    <property type="entry name" value="TPR-like_helical_dom_sf"/>
</dbReference>
<dbReference type="InterPro" id="IPR000504">
    <property type="entry name" value="RRM_dom"/>
</dbReference>
<dbReference type="Gene3D" id="3.30.70.330">
    <property type="match status" value="2"/>
</dbReference>
<evidence type="ECO:0000313" key="10">
    <source>
        <dbReference type="EMBL" id="KNC26445.1"/>
    </source>
</evidence>
<evidence type="ECO:0000256" key="2">
    <source>
        <dbReference type="ARBA" id="ARBA00022664"/>
    </source>
</evidence>
<feature type="region of interest" description="Disordered" evidence="8">
    <location>
        <begin position="1"/>
        <end position="40"/>
    </location>
</feature>
<sequence>MSTNNKNSYEEDIDEAEEEALLKSDDEGEGGKTNISLNLLRPPSVSLTTDLIDDNSLLNDNLLKESVDEGEKNNLTDADLLEDDEEMLTLAGVNKEEDTDDEDDDENDVEDEELQNIKEFDAILKELEVNQYAYDKYVRLCELSHFTGDLDNIRKAYLSFSSVYPLTPELWLKYIEVELVVAQTVQEIEQVKELFHKALQDYYSCDLALKFADFAQRCKDPKAVWQEILGTYGLNCLKGREFFKLYRQQFAKDLTLPEHLNNYIQSFLQELRLPLNEMEESYIEFKVYYERNKESLNEHTLDWSVIDQRYFKAKEHLNKIIIYEDKLKGLEAQAYRERAEVYFEYIKESDKFLDENVLQTLYERMVADCCLNAECWLKYIDFIDYRDAFGRPEDLQKFALYEQTPDDICKRALRNCTWSPELYIKRMTILEKMEKPVQEVQEVLETALAAGFQTPEPAVSIWLEYLTYLRRHTNWLNPDECEVLRKNFNLGWTILGQQWGVLADCNCEILQFWGRLEYGPLRDPKKGKELWNTVMESSDNSTKSALWMEFVLLEMRHDLEATRKLFSKALHSPDLDNPLVIASAWERFERCNGSIKTLNKCVKECSYLKQKYLLNNSFNKPAKTTNTSSKPTKRKLNAPENDSLPKQPKLQKPETTNHKVITESKESQFKEHENQEIDLTKDHLRIFLSNLDYNLTEDVIIENLPELKIVNLELIRSASGKSRGFGYAELETAAEVEKALTLDRKSINGRPLFVSSVLRDKEQRQKFKYNADKELHKLFIKSLPQDCNQAELEEIFGVYGKLKDVRLVYHKSGKFKQIAYVEYEQESSAGKAVLGTDNMNLRGHNISVAISAPPPKPSTSAAPNPIKMLGLAPKRKTNEQKPRMSLIPNVVRKNLNTKPVAASAKPAAQIPGPPKSNDDFRKLLTK</sequence>
<protein>
    <recommendedName>
        <fullName evidence="9">RRM domain-containing protein</fullName>
    </recommendedName>
</protein>
<name>A0A0L0C297_LUCCU</name>
<gene>
    <name evidence="10" type="ORF">FF38_08581</name>
</gene>
<comment type="caution">
    <text evidence="10">The sequence shown here is derived from an EMBL/GenBank/DDBJ whole genome shotgun (WGS) entry which is preliminary data.</text>
</comment>
<dbReference type="PROSITE" id="PS50102">
    <property type="entry name" value="RRM"/>
    <property type="match status" value="2"/>
</dbReference>
<evidence type="ECO:0000256" key="3">
    <source>
        <dbReference type="ARBA" id="ARBA00022737"/>
    </source>
</evidence>
<dbReference type="SUPFAM" id="SSF54928">
    <property type="entry name" value="RNA-binding domain, RBD"/>
    <property type="match status" value="2"/>
</dbReference>
<comment type="subcellular location">
    <subcellularLocation>
        <location evidence="1">Nucleus</location>
    </subcellularLocation>
</comment>
<keyword evidence="4 7" id="KW-0694">RNA-binding</keyword>
<organism evidence="10 11">
    <name type="scientific">Lucilia cuprina</name>
    <name type="common">Green bottle fly</name>
    <name type="synonym">Australian sheep blowfly</name>
    <dbReference type="NCBI Taxonomy" id="7375"/>
    <lineage>
        <taxon>Eukaryota</taxon>
        <taxon>Metazoa</taxon>
        <taxon>Ecdysozoa</taxon>
        <taxon>Arthropoda</taxon>
        <taxon>Hexapoda</taxon>
        <taxon>Insecta</taxon>
        <taxon>Pterygota</taxon>
        <taxon>Neoptera</taxon>
        <taxon>Endopterygota</taxon>
        <taxon>Diptera</taxon>
        <taxon>Brachycera</taxon>
        <taxon>Muscomorpha</taxon>
        <taxon>Oestroidea</taxon>
        <taxon>Calliphoridae</taxon>
        <taxon>Luciliinae</taxon>
        <taxon>Lucilia</taxon>
    </lineage>
</organism>
<dbReference type="Gene3D" id="1.25.40.1040">
    <property type="match status" value="1"/>
</dbReference>
<dbReference type="GO" id="GO:0008380">
    <property type="term" value="P:RNA splicing"/>
    <property type="evidence" value="ECO:0007669"/>
    <property type="project" value="UniProtKB-KW"/>
</dbReference>
<keyword evidence="5" id="KW-0508">mRNA splicing</keyword>